<dbReference type="InterPro" id="IPR051035">
    <property type="entry name" value="Mito_inheritance_9"/>
</dbReference>
<dbReference type="AlphaFoldDB" id="A0A0J6F1M9"/>
<evidence type="ECO:0000313" key="3">
    <source>
        <dbReference type="EMBL" id="KMM63993.1"/>
    </source>
</evidence>
<dbReference type="SUPFAM" id="SSF56112">
    <property type="entry name" value="Protein kinase-like (PK-like)"/>
    <property type="match status" value="1"/>
</dbReference>
<keyword evidence="2" id="KW-0732">Signal</keyword>
<dbReference type="Gene3D" id="3.90.1200.10">
    <property type="match status" value="1"/>
</dbReference>
<dbReference type="Proteomes" id="UP000054567">
    <property type="component" value="Unassembled WGS sequence"/>
</dbReference>
<reference evidence="4" key="2">
    <citation type="journal article" date="2009" name="Genome Res.">
        <title>Comparative genomic analyses of the human fungal pathogens Coccidioides and their relatives.</title>
        <authorList>
            <person name="Sharpton T.J."/>
            <person name="Stajich J.E."/>
            <person name="Rounsley S.D."/>
            <person name="Gardner M.J."/>
            <person name="Wortman J.R."/>
            <person name="Jordar V.S."/>
            <person name="Maiti R."/>
            <person name="Kodira C.D."/>
            <person name="Neafsey D.E."/>
            <person name="Zeng Q."/>
            <person name="Hung C.-Y."/>
            <person name="McMahan C."/>
            <person name="Muszewska A."/>
            <person name="Grynberg M."/>
            <person name="Mandel M.A."/>
            <person name="Kellner E.M."/>
            <person name="Barker B.M."/>
            <person name="Galgiani J.N."/>
            <person name="Orbach M.J."/>
            <person name="Kirkland T.N."/>
            <person name="Cole G.T."/>
            <person name="Henn M.R."/>
            <person name="Birren B.W."/>
            <person name="Taylor J.W."/>
        </authorList>
    </citation>
    <scope>NUCLEOTIDE SEQUENCE [LARGE SCALE GENOMIC DNA]</scope>
    <source>
        <strain evidence="4">RMSCC 3488</strain>
    </source>
</reference>
<dbReference type="OrthoDB" id="10003767at2759"/>
<sequence length="346" mass="39428">MSLFHCATSALESAMASVLLTLDAPTSARYHRFHNKTKGRTLVMCHYTERGIDDGWGKLTLAPLYSSGCKSDSTSESFCIGPIADYMFSYGKRAELDIYRGPWRDWKTYLCAIGEREIESTRRYGKPLELDFPHNGPFPGKHDPKQYIALLEKYLALVPFLLPKNNGHPLNQPTLRHPDLNPNNIFISSKTGAISCIIDWQHTTIEPLLLVAGYPRSFENPEINESPDLKEPQLPSNYDSLPPDEKAEADELYRRQTLYHYYRVCNGVFNKTHLKALCDPLLHPRKHLIDRAGRTWSGNLITLMGALVRMTEYWSLLPNTKGLNCPVNFEAGDLEEFHKNEEICLL</sequence>
<name>A0A0J6F1M9_COCPO</name>
<evidence type="ECO:0000256" key="1">
    <source>
        <dbReference type="SAM" id="MobiDB-lite"/>
    </source>
</evidence>
<organism evidence="3 4">
    <name type="scientific">Coccidioides posadasii RMSCC 3488</name>
    <dbReference type="NCBI Taxonomy" id="454284"/>
    <lineage>
        <taxon>Eukaryota</taxon>
        <taxon>Fungi</taxon>
        <taxon>Dikarya</taxon>
        <taxon>Ascomycota</taxon>
        <taxon>Pezizomycotina</taxon>
        <taxon>Eurotiomycetes</taxon>
        <taxon>Eurotiomycetidae</taxon>
        <taxon>Onygenales</taxon>
        <taxon>Onygenaceae</taxon>
        <taxon>Coccidioides</taxon>
    </lineage>
</organism>
<protein>
    <submittedName>
        <fullName evidence="3">Uncharacterized protein</fullName>
    </submittedName>
</protein>
<reference evidence="4" key="3">
    <citation type="journal article" date="2010" name="Genome Res.">
        <title>Population genomic sequencing of Coccidioides fungi reveals recent hybridization and transposon control.</title>
        <authorList>
            <person name="Neafsey D.E."/>
            <person name="Barker B.M."/>
            <person name="Sharpton T.J."/>
            <person name="Stajich J.E."/>
            <person name="Park D.J."/>
            <person name="Whiston E."/>
            <person name="Hung C.-Y."/>
            <person name="McMahan C."/>
            <person name="White J."/>
            <person name="Sykes S."/>
            <person name="Heiman D."/>
            <person name="Young S."/>
            <person name="Zeng Q."/>
            <person name="Abouelleil A."/>
            <person name="Aftuck L."/>
            <person name="Bessette D."/>
            <person name="Brown A."/>
            <person name="FitzGerald M."/>
            <person name="Lui A."/>
            <person name="Macdonald J.P."/>
            <person name="Priest M."/>
            <person name="Orbach M.J."/>
            <person name="Galgiani J.N."/>
            <person name="Kirkland T.N."/>
            <person name="Cole G.T."/>
            <person name="Birren B.W."/>
            <person name="Henn M.R."/>
            <person name="Taylor J.W."/>
            <person name="Rounsley S.D."/>
        </authorList>
    </citation>
    <scope>NUCLEOTIDE SEQUENCE [LARGE SCALE GENOMIC DNA]</scope>
    <source>
        <strain evidence="4">RMSCC 3488</strain>
    </source>
</reference>
<feature type="signal peptide" evidence="2">
    <location>
        <begin position="1"/>
        <end position="16"/>
    </location>
</feature>
<gene>
    <name evidence="3" type="ORF">CPAG_00345</name>
</gene>
<evidence type="ECO:0000256" key="2">
    <source>
        <dbReference type="SAM" id="SignalP"/>
    </source>
</evidence>
<proteinExistence type="predicted"/>
<feature type="chain" id="PRO_5005270938" evidence="2">
    <location>
        <begin position="17"/>
        <end position="346"/>
    </location>
</feature>
<dbReference type="EMBL" id="DS268109">
    <property type="protein sequence ID" value="KMM63993.1"/>
    <property type="molecule type" value="Genomic_DNA"/>
</dbReference>
<reference evidence="3 4" key="1">
    <citation type="submission" date="2007-06" db="EMBL/GenBank/DDBJ databases">
        <title>The Genome Sequence of Coccidioides posadasii RMSCC_3488.</title>
        <authorList>
            <consortium name="Coccidioides Genome Resources Consortium"/>
            <consortium name="The Broad Institute Genome Sequencing Platform"/>
            <person name="Henn M.R."/>
            <person name="Sykes S."/>
            <person name="Young S."/>
            <person name="Jaffe D."/>
            <person name="Berlin A."/>
            <person name="Alvarez P."/>
            <person name="Butler J."/>
            <person name="Gnerre S."/>
            <person name="Grabherr M."/>
            <person name="Mauceli E."/>
            <person name="Brockman W."/>
            <person name="Kodira C."/>
            <person name="Alvarado L."/>
            <person name="Zeng Q."/>
            <person name="Crawford M."/>
            <person name="Antoine C."/>
            <person name="Devon K."/>
            <person name="Galgiani J."/>
            <person name="Orsborn K."/>
            <person name="Lewis M.L."/>
            <person name="Nusbaum C."/>
            <person name="Galagan J."/>
            <person name="Birren B."/>
        </authorList>
    </citation>
    <scope>NUCLEOTIDE SEQUENCE [LARGE SCALE GENOMIC DNA]</scope>
    <source>
        <strain evidence="3 4">RMSCC 3488</strain>
    </source>
</reference>
<dbReference type="VEuPathDB" id="FungiDB:CPAG_00345"/>
<dbReference type="InterPro" id="IPR011009">
    <property type="entry name" value="Kinase-like_dom_sf"/>
</dbReference>
<evidence type="ECO:0000313" key="4">
    <source>
        <dbReference type="Proteomes" id="UP000054567"/>
    </source>
</evidence>
<accession>A0A0J6F1M9</accession>
<feature type="region of interest" description="Disordered" evidence="1">
    <location>
        <begin position="221"/>
        <end position="243"/>
    </location>
</feature>
<dbReference type="GO" id="GO:0005739">
    <property type="term" value="C:mitochondrion"/>
    <property type="evidence" value="ECO:0007669"/>
    <property type="project" value="TreeGrafter"/>
</dbReference>
<dbReference type="PANTHER" id="PTHR36091:SF2">
    <property type="entry name" value="AMINOGLYCOSIDE PHOSPHOTRANSFERASE DOMAIN-CONTAINING PROTEIN"/>
    <property type="match status" value="1"/>
</dbReference>
<dbReference type="PANTHER" id="PTHR36091">
    <property type="entry name" value="ALTERED INHERITANCE OF MITOCHONDRIA PROTEIN 9, MITOCHONDRIAL"/>
    <property type="match status" value="1"/>
</dbReference>